<keyword evidence="2" id="KW-1185">Reference proteome</keyword>
<comment type="caution">
    <text evidence="1">The sequence shown here is derived from an EMBL/GenBank/DDBJ whole genome shotgun (WGS) entry which is preliminary data.</text>
</comment>
<dbReference type="AlphaFoldDB" id="A0ABD2PDV2"/>
<feature type="non-terminal residue" evidence="1">
    <location>
        <position position="151"/>
    </location>
</feature>
<dbReference type="EMBL" id="JABFTP020000185">
    <property type="protein sequence ID" value="KAL3288984.1"/>
    <property type="molecule type" value="Genomic_DNA"/>
</dbReference>
<sequence>MISLGFLQSSLILKYSNKFISIPFTRLCRILILSNLIKSIHQAAEESLGELDNGRKKKCFYWWNDSIKESIEEKKRAYNKWLTTKDSEDRKYYTRISREVKKEIIKRKNEFWDAKCEEVDQYLGSSRSREPWRLLKNLRTNENSRPSLQPI</sequence>
<name>A0ABD2PDV2_9CUCU</name>
<accession>A0ABD2PDV2</accession>
<reference evidence="1 2" key="1">
    <citation type="journal article" date="2021" name="BMC Biol.">
        <title>Horizontally acquired antibacterial genes associated with adaptive radiation of ladybird beetles.</title>
        <authorList>
            <person name="Li H.S."/>
            <person name="Tang X.F."/>
            <person name="Huang Y.H."/>
            <person name="Xu Z.Y."/>
            <person name="Chen M.L."/>
            <person name="Du X.Y."/>
            <person name="Qiu B.Y."/>
            <person name="Chen P.T."/>
            <person name="Zhang W."/>
            <person name="Slipinski A."/>
            <person name="Escalona H.E."/>
            <person name="Waterhouse R.M."/>
            <person name="Zwick A."/>
            <person name="Pang H."/>
        </authorList>
    </citation>
    <scope>NUCLEOTIDE SEQUENCE [LARGE SCALE GENOMIC DNA]</scope>
    <source>
        <strain evidence="1">SYSU2018</strain>
    </source>
</reference>
<proteinExistence type="predicted"/>
<dbReference type="Proteomes" id="UP001516400">
    <property type="component" value="Unassembled WGS sequence"/>
</dbReference>
<organism evidence="1 2">
    <name type="scientific">Cryptolaemus montrouzieri</name>
    <dbReference type="NCBI Taxonomy" id="559131"/>
    <lineage>
        <taxon>Eukaryota</taxon>
        <taxon>Metazoa</taxon>
        <taxon>Ecdysozoa</taxon>
        <taxon>Arthropoda</taxon>
        <taxon>Hexapoda</taxon>
        <taxon>Insecta</taxon>
        <taxon>Pterygota</taxon>
        <taxon>Neoptera</taxon>
        <taxon>Endopterygota</taxon>
        <taxon>Coleoptera</taxon>
        <taxon>Polyphaga</taxon>
        <taxon>Cucujiformia</taxon>
        <taxon>Coccinelloidea</taxon>
        <taxon>Coccinellidae</taxon>
        <taxon>Scymninae</taxon>
        <taxon>Scymnini</taxon>
        <taxon>Cryptolaemus</taxon>
    </lineage>
</organism>
<evidence type="ECO:0000313" key="1">
    <source>
        <dbReference type="EMBL" id="KAL3288984.1"/>
    </source>
</evidence>
<protein>
    <submittedName>
        <fullName evidence="1">Uncharacterized protein</fullName>
    </submittedName>
</protein>
<evidence type="ECO:0000313" key="2">
    <source>
        <dbReference type="Proteomes" id="UP001516400"/>
    </source>
</evidence>
<gene>
    <name evidence="1" type="ORF">HHI36_003427</name>
</gene>